<evidence type="ECO:0000313" key="1">
    <source>
        <dbReference type="EMBL" id="CAF4905952.1"/>
    </source>
</evidence>
<feature type="non-terminal residue" evidence="1">
    <location>
        <position position="1"/>
    </location>
</feature>
<protein>
    <submittedName>
        <fullName evidence="1">Uncharacterized protein</fullName>
    </submittedName>
</protein>
<reference evidence="1" key="1">
    <citation type="submission" date="2021-02" db="EMBL/GenBank/DDBJ databases">
        <authorList>
            <person name="Nowell W R."/>
        </authorList>
    </citation>
    <scope>NUCLEOTIDE SEQUENCE</scope>
</reference>
<accession>A0A821VEM2</accession>
<dbReference type="EMBL" id="CAJOBP010078239">
    <property type="protein sequence ID" value="CAF4905952.1"/>
    <property type="molecule type" value="Genomic_DNA"/>
</dbReference>
<feature type="non-terminal residue" evidence="1">
    <location>
        <position position="80"/>
    </location>
</feature>
<sequence length="80" mass="9169">TVERLFDASTLNDILLNEVDIDRSNKELFFEYDNKYQVVPVAQIGKDQGIAIVVDSFATLGEIDTLIHQNQPNAQLEYRR</sequence>
<dbReference type="AlphaFoldDB" id="A0A821VEM2"/>
<comment type="caution">
    <text evidence="1">The sequence shown here is derived from an EMBL/GenBank/DDBJ whole genome shotgun (WGS) entry which is preliminary data.</text>
</comment>
<proteinExistence type="predicted"/>
<evidence type="ECO:0000313" key="2">
    <source>
        <dbReference type="Proteomes" id="UP000663873"/>
    </source>
</evidence>
<organism evidence="1 2">
    <name type="scientific">Rotaria socialis</name>
    <dbReference type="NCBI Taxonomy" id="392032"/>
    <lineage>
        <taxon>Eukaryota</taxon>
        <taxon>Metazoa</taxon>
        <taxon>Spiralia</taxon>
        <taxon>Gnathifera</taxon>
        <taxon>Rotifera</taxon>
        <taxon>Eurotatoria</taxon>
        <taxon>Bdelloidea</taxon>
        <taxon>Philodinida</taxon>
        <taxon>Philodinidae</taxon>
        <taxon>Rotaria</taxon>
    </lineage>
</organism>
<name>A0A821VEM2_9BILA</name>
<gene>
    <name evidence="1" type="ORF">UJA718_LOCUS45747</name>
</gene>
<keyword evidence="2" id="KW-1185">Reference proteome</keyword>
<dbReference type="Proteomes" id="UP000663873">
    <property type="component" value="Unassembled WGS sequence"/>
</dbReference>